<evidence type="ECO:0000313" key="11">
    <source>
        <dbReference type="Proteomes" id="UP001432027"/>
    </source>
</evidence>
<keyword evidence="8" id="KW-0472">Membrane</keyword>
<dbReference type="FunFam" id="2.170.140.10:FF:000009">
    <property type="entry name" value="Chondroitin proteoglycan 1"/>
    <property type="match status" value="1"/>
</dbReference>
<keyword evidence="6" id="KW-0325">Glycoprotein</keyword>
<keyword evidence="11" id="KW-1185">Reference proteome</keyword>
<dbReference type="InterPro" id="IPR002557">
    <property type="entry name" value="Chitin-bd_dom"/>
</dbReference>
<dbReference type="SUPFAM" id="SSF57625">
    <property type="entry name" value="Invertebrate chitin-binding proteins"/>
    <property type="match status" value="2"/>
</dbReference>
<feature type="domain" description="Chitin-binding type-2" evidence="9">
    <location>
        <begin position="271"/>
        <end position="328"/>
    </location>
</feature>
<feature type="compositionally biased region" description="Gly residues" evidence="7">
    <location>
        <begin position="239"/>
        <end position="263"/>
    </location>
</feature>
<feature type="transmembrane region" description="Helical" evidence="8">
    <location>
        <begin position="31"/>
        <end position="59"/>
    </location>
</feature>
<gene>
    <name evidence="10" type="ORF">PENTCL1PPCAC_27803</name>
</gene>
<feature type="compositionally biased region" description="Acidic residues" evidence="7">
    <location>
        <begin position="375"/>
        <end position="390"/>
    </location>
</feature>
<dbReference type="PANTHER" id="PTHR23301:SF106">
    <property type="entry name" value="CHITIN-BINDING TYPE-2 DOMAIN-CONTAINING PROTEIN-RELATED"/>
    <property type="match status" value="1"/>
</dbReference>
<evidence type="ECO:0000256" key="1">
    <source>
        <dbReference type="ARBA" id="ARBA00022473"/>
    </source>
</evidence>
<keyword evidence="4" id="KW-0677">Repeat</keyword>
<feature type="region of interest" description="Disordered" evidence="7">
    <location>
        <begin position="328"/>
        <end position="390"/>
    </location>
</feature>
<evidence type="ECO:0000256" key="6">
    <source>
        <dbReference type="ARBA" id="ARBA00023180"/>
    </source>
</evidence>
<keyword evidence="3" id="KW-0732">Signal</keyword>
<keyword evidence="8" id="KW-1133">Transmembrane helix</keyword>
<dbReference type="SMART" id="SM00494">
    <property type="entry name" value="ChtBD2"/>
    <property type="match status" value="2"/>
</dbReference>
<proteinExistence type="predicted"/>
<dbReference type="GO" id="GO:0005576">
    <property type="term" value="C:extracellular region"/>
    <property type="evidence" value="ECO:0007669"/>
    <property type="project" value="InterPro"/>
</dbReference>
<evidence type="ECO:0000256" key="2">
    <source>
        <dbReference type="ARBA" id="ARBA00022669"/>
    </source>
</evidence>
<comment type="caution">
    <text evidence="10">The sequence shown here is derived from an EMBL/GenBank/DDBJ whole genome shotgun (WGS) entry which is preliminary data.</text>
</comment>
<feature type="transmembrane region" description="Helical" evidence="8">
    <location>
        <begin position="79"/>
        <end position="98"/>
    </location>
</feature>
<feature type="compositionally biased region" description="Gly residues" evidence="7">
    <location>
        <begin position="335"/>
        <end position="368"/>
    </location>
</feature>
<feature type="non-terminal residue" evidence="10">
    <location>
        <position position="1"/>
    </location>
</feature>
<dbReference type="Pfam" id="PF01607">
    <property type="entry name" value="CBM_14"/>
    <property type="match status" value="2"/>
</dbReference>
<evidence type="ECO:0000256" key="4">
    <source>
        <dbReference type="ARBA" id="ARBA00022737"/>
    </source>
</evidence>
<evidence type="ECO:0000313" key="10">
    <source>
        <dbReference type="EMBL" id="GMT05629.1"/>
    </source>
</evidence>
<feature type="region of interest" description="Disordered" evidence="7">
    <location>
        <begin position="226"/>
        <end position="272"/>
    </location>
</feature>
<keyword evidence="5" id="KW-1015">Disulfide bond</keyword>
<keyword evidence="1" id="KW-0217">Developmental protein</keyword>
<evidence type="ECO:0000256" key="8">
    <source>
        <dbReference type="SAM" id="Phobius"/>
    </source>
</evidence>
<dbReference type="PANTHER" id="PTHR23301">
    <property type="entry name" value="CHITIN BINDING PERITROPHIN-A"/>
    <property type="match status" value="1"/>
</dbReference>
<name>A0AAV5UFB1_9BILA</name>
<accession>A0AAV5UFB1</accession>
<dbReference type="InterPro" id="IPR036508">
    <property type="entry name" value="Chitin-bd_dom_sf"/>
</dbReference>
<protein>
    <recommendedName>
        <fullName evidence="9">Chitin-binding type-2 domain-containing protein</fullName>
    </recommendedName>
</protein>
<keyword evidence="2" id="KW-0147">Chitin-binding</keyword>
<sequence length="390" mass="40645">EAMEETNDFCPKCERTAVEFPPRNPCFHFRLIAAVYFCSLLPLDYLLGMIYYSIVLFVVYGRRRISIGDYCKCFNAKSLLLTLLDGASAFVTVLYATVSRKFLLLVADELTKAVLALSPLPFFCSLPLSPTPFAMWSSSLAAVAAATLLLALPLTASLSPSSSSPSSSIDCSSLSDGFFSNGCSSHFIACSGGRAIPMECPADLVYDQTRQQCEYPGNVVACGGEAPEEGSGAIEEGSGSEGSGETDGSGVEGSGVEGSGTEGSGEIEDISGMCEERPDGYYRLAACGESFLGCSGGVAWRMACPASLKYDEKNQICDYPGNVEGCPDAEEGSGEIEGSGTEGSGTEGSGTEGSGTEGSGTEGSGTEGSGTSDVTLEEIEEEQIDTEGIR</sequence>
<evidence type="ECO:0000256" key="7">
    <source>
        <dbReference type="SAM" id="MobiDB-lite"/>
    </source>
</evidence>
<feature type="domain" description="Chitin-binding type-2" evidence="9">
    <location>
        <begin position="168"/>
        <end position="224"/>
    </location>
</feature>
<organism evidence="10 11">
    <name type="scientific">Pristionchus entomophagus</name>
    <dbReference type="NCBI Taxonomy" id="358040"/>
    <lineage>
        <taxon>Eukaryota</taxon>
        <taxon>Metazoa</taxon>
        <taxon>Ecdysozoa</taxon>
        <taxon>Nematoda</taxon>
        <taxon>Chromadorea</taxon>
        <taxon>Rhabditida</taxon>
        <taxon>Rhabditina</taxon>
        <taxon>Diplogasteromorpha</taxon>
        <taxon>Diplogasteroidea</taxon>
        <taxon>Neodiplogasteridae</taxon>
        <taxon>Pristionchus</taxon>
    </lineage>
</organism>
<keyword evidence="8" id="KW-0812">Transmembrane</keyword>
<dbReference type="AlphaFoldDB" id="A0AAV5UFB1"/>
<dbReference type="GO" id="GO:0008061">
    <property type="term" value="F:chitin binding"/>
    <property type="evidence" value="ECO:0007669"/>
    <property type="project" value="UniProtKB-KW"/>
</dbReference>
<dbReference type="Gene3D" id="2.170.140.10">
    <property type="entry name" value="Chitin binding domain"/>
    <property type="match status" value="2"/>
</dbReference>
<dbReference type="InterPro" id="IPR051940">
    <property type="entry name" value="Chitin_bind-dev_reg"/>
</dbReference>
<evidence type="ECO:0000259" key="9">
    <source>
        <dbReference type="PROSITE" id="PS50940"/>
    </source>
</evidence>
<dbReference type="EMBL" id="BTSX01000006">
    <property type="protein sequence ID" value="GMT05629.1"/>
    <property type="molecule type" value="Genomic_DNA"/>
</dbReference>
<evidence type="ECO:0000256" key="3">
    <source>
        <dbReference type="ARBA" id="ARBA00022729"/>
    </source>
</evidence>
<feature type="compositionally biased region" description="Low complexity" evidence="7">
    <location>
        <begin position="226"/>
        <end position="237"/>
    </location>
</feature>
<reference evidence="10" key="1">
    <citation type="submission" date="2023-10" db="EMBL/GenBank/DDBJ databases">
        <title>Genome assembly of Pristionchus species.</title>
        <authorList>
            <person name="Yoshida K."/>
            <person name="Sommer R.J."/>
        </authorList>
    </citation>
    <scope>NUCLEOTIDE SEQUENCE</scope>
    <source>
        <strain evidence="10">RS0144</strain>
    </source>
</reference>
<dbReference type="PROSITE" id="PS50940">
    <property type="entry name" value="CHIT_BIND_II"/>
    <property type="match status" value="2"/>
</dbReference>
<dbReference type="Proteomes" id="UP001432027">
    <property type="component" value="Unassembled WGS sequence"/>
</dbReference>
<evidence type="ECO:0000256" key="5">
    <source>
        <dbReference type="ARBA" id="ARBA00023157"/>
    </source>
</evidence>